<evidence type="ECO:0000259" key="1">
    <source>
        <dbReference type="Pfam" id="PF13456"/>
    </source>
</evidence>
<dbReference type="OrthoDB" id="1002691at2759"/>
<keyword evidence="3" id="KW-1185">Reference proteome</keyword>
<dbReference type="SUPFAM" id="SSF53098">
    <property type="entry name" value="Ribonuclease H-like"/>
    <property type="match status" value="1"/>
</dbReference>
<evidence type="ECO:0000313" key="2">
    <source>
        <dbReference type="EMBL" id="KAG8474548.1"/>
    </source>
</evidence>
<gene>
    <name evidence="2" type="ORF">CXB51_031340</name>
</gene>
<dbReference type="InterPro" id="IPR002156">
    <property type="entry name" value="RNaseH_domain"/>
</dbReference>
<dbReference type="PANTHER" id="PTHR47074">
    <property type="entry name" value="BNAC02G40300D PROTEIN"/>
    <property type="match status" value="1"/>
</dbReference>
<dbReference type="AlphaFoldDB" id="A0A8J6CNU7"/>
<dbReference type="PANTHER" id="PTHR47074:SF48">
    <property type="entry name" value="POLYNUCLEOTIDYL TRANSFERASE, RIBONUCLEASE H-LIKE SUPERFAMILY PROTEIN"/>
    <property type="match status" value="1"/>
</dbReference>
<dbReference type="EMBL" id="JAHUZN010000012">
    <property type="protein sequence ID" value="KAG8474548.1"/>
    <property type="molecule type" value="Genomic_DNA"/>
</dbReference>
<accession>A0A8J6CNU7</accession>
<reference evidence="2 3" key="1">
    <citation type="journal article" date="2021" name="bioRxiv">
        <title>The Gossypium anomalum genome as a resource for cotton improvement and evolutionary analysis of hybrid incompatibility.</title>
        <authorList>
            <person name="Grover C.E."/>
            <person name="Yuan D."/>
            <person name="Arick M.A."/>
            <person name="Miller E.R."/>
            <person name="Hu G."/>
            <person name="Peterson D.G."/>
            <person name="Wendel J.F."/>
            <person name="Udall J.A."/>
        </authorList>
    </citation>
    <scope>NUCLEOTIDE SEQUENCE [LARGE SCALE GENOMIC DNA]</scope>
    <source>
        <strain evidence="2">JFW-Udall</strain>
        <tissue evidence="2">Leaf</tissue>
    </source>
</reference>
<dbReference type="GO" id="GO:0004523">
    <property type="term" value="F:RNA-DNA hybrid ribonuclease activity"/>
    <property type="evidence" value="ECO:0007669"/>
    <property type="project" value="InterPro"/>
</dbReference>
<dbReference type="CDD" id="cd06222">
    <property type="entry name" value="RNase_H_like"/>
    <property type="match status" value="1"/>
</dbReference>
<sequence>MKEELMICGTSITSGGKGKGSLSFMAKLWGRECLKVREVLIIRGLNNRLLDGSYNRCIDWLEDTLRELNSKVAADFFTLLLNCWNNRNKMVFQGKENPAIMVCERAQALSNEFRIFNLNDPPVIPPTLVNIDAAILDGCVGYGVIVRDADGFVLSGCYGFAYMSLDVIWAELEALSIGLKLAETMKISKLIMESGNGTLTNTVKKCENDVTILGRCVKNECMVLRNFESVHFNWVDRRNNEVADLLCKLAIKNKCDLYFKMDYPLEIHNVIIREAIKRG</sequence>
<dbReference type="InterPro" id="IPR012337">
    <property type="entry name" value="RNaseH-like_sf"/>
</dbReference>
<dbReference type="InterPro" id="IPR044730">
    <property type="entry name" value="RNase_H-like_dom_plant"/>
</dbReference>
<proteinExistence type="predicted"/>
<dbReference type="GO" id="GO:0003676">
    <property type="term" value="F:nucleic acid binding"/>
    <property type="evidence" value="ECO:0007669"/>
    <property type="project" value="InterPro"/>
</dbReference>
<protein>
    <recommendedName>
        <fullName evidence="1">RNase H type-1 domain-containing protein</fullName>
    </recommendedName>
</protein>
<dbReference type="Pfam" id="PF13456">
    <property type="entry name" value="RVT_3"/>
    <property type="match status" value="1"/>
</dbReference>
<name>A0A8J6CNU7_9ROSI</name>
<comment type="caution">
    <text evidence="2">The sequence shown here is derived from an EMBL/GenBank/DDBJ whole genome shotgun (WGS) entry which is preliminary data.</text>
</comment>
<dbReference type="InterPro" id="IPR036397">
    <property type="entry name" value="RNaseH_sf"/>
</dbReference>
<feature type="domain" description="RNase H type-1" evidence="1">
    <location>
        <begin position="141"/>
        <end position="250"/>
    </location>
</feature>
<dbReference type="Proteomes" id="UP000701853">
    <property type="component" value="Chromosome 12"/>
</dbReference>
<organism evidence="2 3">
    <name type="scientific">Gossypium anomalum</name>
    <dbReference type="NCBI Taxonomy" id="47600"/>
    <lineage>
        <taxon>Eukaryota</taxon>
        <taxon>Viridiplantae</taxon>
        <taxon>Streptophyta</taxon>
        <taxon>Embryophyta</taxon>
        <taxon>Tracheophyta</taxon>
        <taxon>Spermatophyta</taxon>
        <taxon>Magnoliopsida</taxon>
        <taxon>eudicotyledons</taxon>
        <taxon>Gunneridae</taxon>
        <taxon>Pentapetalae</taxon>
        <taxon>rosids</taxon>
        <taxon>malvids</taxon>
        <taxon>Malvales</taxon>
        <taxon>Malvaceae</taxon>
        <taxon>Malvoideae</taxon>
        <taxon>Gossypium</taxon>
    </lineage>
</organism>
<dbReference type="Gene3D" id="3.30.420.10">
    <property type="entry name" value="Ribonuclease H-like superfamily/Ribonuclease H"/>
    <property type="match status" value="1"/>
</dbReference>
<dbReference type="InterPro" id="IPR052929">
    <property type="entry name" value="RNase_H-like_EbsB-rel"/>
</dbReference>
<evidence type="ECO:0000313" key="3">
    <source>
        <dbReference type="Proteomes" id="UP000701853"/>
    </source>
</evidence>